<protein>
    <submittedName>
        <fullName evidence="2">Uncharacterized protein</fullName>
    </submittedName>
</protein>
<accession>A0A0U0QQB8</accession>
<dbReference type="EMBL" id="CSAE01000073">
    <property type="protein sequence ID" value="COV26724.1"/>
    <property type="molecule type" value="Genomic_DNA"/>
</dbReference>
<name>A0A0U0QQB8_MYCTX</name>
<proteinExistence type="predicted"/>
<evidence type="ECO:0000313" key="2">
    <source>
        <dbReference type="EMBL" id="COV26724.1"/>
    </source>
</evidence>
<evidence type="ECO:0000313" key="4">
    <source>
        <dbReference type="Proteomes" id="UP000046680"/>
    </source>
</evidence>
<reference evidence="3 4" key="2">
    <citation type="submission" date="2015-03" db="EMBL/GenBank/DDBJ databases">
        <authorList>
            <consortium name="Pathogen Informatics"/>
        </authorList>
    </citation>
    <scope>NUCLEOTIDE SEQUENCE [LARGE SCALE GENOMIC DNA]</scope>
    <source>
        <strain evidence="1 4">C09601061</strain>
        <strain evidence="3">K00500041</strain>
    </source>
</reference>
<dbReference type="AlphaFoldDB" id="A0A0U0QQB8"/>
<dbReference type="Proteomes" id="UP000038802">
    <property type="component" value="Unassembled WGS sequence"/>
</dbReference>
<evidence type="ECO:0000313" key="1">
    <source>
        <dbReference type="EMBL" id="CFS16126.1"/>
    </source>
</evidence>
<dbReference type="EMBL" id="CGCX01002779">
    <property type="protein sequence ID" value="CFS16126.1"/>
    <property type="molecule type" value="Genomic_DNA"/>
</dbReference>
<evidence type="ECO:0000313" key="3">
    <source>
        <dbReference type="Proteomes" id="UP000038802"/>
    </source>
</evidence>
<organism evidence="2 3">
    <name type="scientific">Mycobacterium tuberculosis</name>
    <dbReference type="NCBI Taxonomy" id="1773"/>
    <lineage>
        <taxon>Bacteria</taxon>
        <taxon>Bacillati</taxon>
        <taxon>Actinomycetota</taxon>
        <taxon>Actinomycetes</taxon>
        <taxon>Mycobacteriales</taxon>
        <taxon>Mycobacteriaceae</taxon>
        <taxon>Mycobacterium</taxon>
        <taxon>Mycobacterium tuberculosis complex</taxon>
    </lineage>
</organism>
<gene>
    <name evidence="1" type="ORF">ERS007657_04314</name>
    <name evidence="2" type="ORF">ERS007703_00991</name>
</gene>
<reference evidence="2" key="1">
    <citation type="submission" date="2015-03" db="EMBL/GenBank/DDBJ databases">
        <authorList>
            <person name="Murphy D."/>
        </authorList>
    </citation>
    <scope>NUCLEOTIDE SEQUENCE [LARGE SCALE GENOMIC DNA]</scope>
    <source>
        <strain evidence="2">K00500041</strain>
    </source>
</reference>
<sequence>MITLAPSRSDTSLICGPENSLLSKMMRAPTRAAP</sequence>
<dbReference type="Proteomes" id="UP000046680">
    <property type="component" value="Unassembled WGS sequence"/>
</dbReference>